<dbReference type="InterPro" id="IPR045274">
    <property type="entry name" value="WAK-like"/>
</dbReference>
<gene>
    <name evidence="4" type="primary">WAK3</name>
    <name evidence="4" type="ORF">A4A49_54827</name>
</gene>
<dbReference type="STRING" id="49451.A0A1J6IS10"/>
<dbReference type="SUPFAM" id="SSF56112">
    <property type="entry name" value="Protein kinase-like (PK-like)"/>
    <property type="match status" value="1"/>
</dbReference>
<dbReference type="Gene3D" id="1.10.510.10">
    <property type="entry name" value="Transferase(Phosphotransferase) domain 1"/>
    <property type="match status" value="1"/>
</dbReference>
<dbReference type="GO" id="GO:0007166">
    <property type="term" value="P:cell surface receptor signaling pathway"/>
    <property type="evidence" value="ECO:0007669"/>
    <property type="project" value="InterPro"/>
</dbReference>
<dbReference type="GO" id="GO:0005886">
    <property type="term" value="C:plasma membrane"/>
    <property type="evidence" value="ECO:0007669"/>
    <property type="project" value="TreeGrafter"/>
</dbReference>
<dbReference type="Gramene" id="OIT07522">
    <property type="protein sequence ID" value="OIT07522"/>
    <property type="gene ID" value="A4A49_54827"/>
</dbReference>
<feature type="region of interest" description="Disordered" evidence="3">
    <location>
        <begin position="71"/>
        <end position="96"/>
    </location>
</feature>
<organism evidence="4 5">
    <name type="scientific">Nicotiana attenuata</name>
    <name type="common">Coyote tobacco</name>
    <dbReference type="NCBI Taxonomy" id="49451"/>
    <lineage>
        <taxon>Eukaryota</taxon>
        <taxon>Viridiplantae</taxon>
        <taxon>Streptophyta</taxon>
        <taxon>Embryophyta</taxon>
        <taxon>Tracheophyta</taxon>
        <taxon>Spermatophyta</taxon>
        <taxon>Magnoliopsida</taxon>
        <taxon>eudicotyledons</taxon>
        <taxon>Gunneridae</taxon>
        <taxon>Pentapetalae</taxon>
        <taxon>asterids</taxon>
        <taxon>lamiids</taxon>
        <taxon>Solanales</taxon>
        <taxon>Solanaceae</taxon>
        <taxon>Nicotianoideae</taxon>
        <taxon>Nicotianeae</taxon>
        <taxon>Nicotiana</taxon>
    </lineage>
</organism>
<comment type="caution">
    <text evidence="4">The sequence shown here is derived from an EMBL/GenBank/DDBJ whole genome shotgun (WGS) entry which is preliminary data.</text>
</comment>
<evidence type="ECO:0000313" key="4">
    <source>
        <dbReference type="EMBL" id="OIT07522.1"/>
    </source>
</evidence>
<dbReference type="AlphaFoldDB" id="A0A1J6IS10"/>
<keyword evidence="4" id="KW-0675">Receptor</keyword>
<dbReference type="PANTHER" id="PTHR27005">
    <property type="entry name" value="WALL-ASSOCIATED RECEPTOR KINASE-LIKE 21"/>
    <property type="match status" value="1"/>
</dbReference>
<evidence type="ECO:0000256" key="3">
    <source>
        <dbReference type="SAM" id="MobiDB-lite"/>
    </source>
</evidence>
<dbReference type="GO" id="GO:0005524">
    <property type="term" value="F:ATP binding"/>
    <property type="evidence" value="ECO:0007669"/>
    <property type="project" value="UniProtKB-KW"/>
</dbReference>
<keyword evidence="1" id="KW-0547">Nucleotide-binding</keyword>
<evidence type="ECO:0000256" key="1">
    <source>
        <dbReference type="ARBA" id="ARBA00022741"/>
    </source>
</evidence>
<name>A0A1J6IS10_NICAT</name>
<dbReference type="PANTHER" id="PTHR27005:SF455">
    <property type="entry name" value="WALL-ASSOCIATED RECEPTOR KINASE 5-LIKE"/>
    <property type="match status" value="1"/>
</dbReference>
<dbReference type="GO" id="GO:0004674">
    <property type="term" value="F:protein serine/threonine kinase activity"/>
    <property type="evidence" value="ECO:0007669"/>
    <property type="project" value="TreeGrafter"/>
</dbReference>
<evidence type="ECO:0000256" key="2">
    <source>
        <dbReference type="ARBA" id="ARBA00022840"/>
    </source>
</evidence>
<keyword evidence="4" id="KW-0418">Kinase</keyword>
<keyword evidence="4" id="KW-0808">Transferase</keyword>
<sequence length="96" mass="11184">MNLADYFVMSMNMNRLFQILDRRVLREGSLEQFQKMAELVKSCLQLQGEDRPTMKEVAGELEGLQKLIRNPWSNQHGHEENEDELSDPYTIPINSS</sequence>
<dbReference type="SMR" id="A0A1J6IS10"/>
<accession>A0A1J6IS10</accession>
<proteinExistence type="predicted"/>
<dbReference type="OMA" id="QHGHEEN"/>
<reference evidence="4" key="1">
    <citation type="submission" date="2016-11" db="EMBL/GenBank/DDBJ databases">
        <title>The genome of Nicotiana attenuata.</title>
        <authorList>
            <person name="Xu S."/>
            <person name="Brockmoeller T."/>
            <person name="Gaquerel E."/>
            <person name="Navarro A."/>
            <person name="Kuhl H."/>
            <person name="Gase K."/>
            <person name="Ling Z."/>
            <person name="Zhou W."/>
            <person name="Kreitzer C."/>
            <person name="Stanke M."/>
            <person name="Tang H."/>
            <person name="Lyons E."/>
            <person name="Pandey P."/>
            <person name="Pandey S.P."/>
            <person name="Timmermann B."/>
            <person name="Baldwin I.T."/>
        </authorList>
    </citation>
    <scope>NUCLEOTIDE SEQUENCE [LARGE SCALE GENOMIC DNA]</scope>
    <source>
        <strain evidence="4">UT</strain>
    </source>
</reference>
<evidence type="ECO:0000313" key="5">
    <source>
        <dbReference type="Proteomes" id="UP000187609"/>
    </source>
</evidence>
<dbReference type="Proteomes" id="UP000187609">
    <property type="component" value="Unassembled WGS sequence"/>
</dbReference>
<protein>
    <submittedName>
        <fullName evidence="4">Wall-associated receptor kinase 3</fullName>
    </submittedName>
</protein>
<dbReference type="EMBL" id="MJEQ01037183">
    <property type="protein sequence ID" value="OIT07522.1"/>
    <property type="molecule type" value="Genomic_DNA"/>
</dbReference>
<keyword evidence="2" id="KW-0067">ATP-binding</keyword>
<keyword evidence="5" id="KW-1185">Reference proteome</keyword>
<dbReference type="InterPro" id="IPR011009">
    <property type="entry name" value="Kinase-like_dom_sf"/>
</dbReference>